<evidence type="ECO:0000256" key="1">
    <source>
        <dbReference type="SAM" id="MobiDB-lite"/>
    </source>
</evidence>
<dbReference type="EMBL" id="LCWV01000005">
    <property type="protein sequence ID" value="PWI72945.1"/>
    <property type="molecule type" value="Genomic_DNA"/>
</dbReference>
<reference evidence="2 3" key="1">
    <citation type="journal article" date="2016" name="Front. Microbiol.">
        <title>Genome and transcriptome sequences reveal the specific parasitism of the nematophagous Purpureocillium lilacinum 36-1.</title>
        <authorList>
            <person name="Xie J."/>
            <person name="Li S."/>
            <person name="Mo C."/>
            <person name="Xiao X."/>
            <person name="Peng D."/>
            <person name="Wang G."/>
            <person name="Xiao Y."/>
        </authorList>
    </citation>
    <scope>NUCLEOTIDE SEQUENCE [LARGE SCALE GENOMIC DNA]</scope>
    <source>
        <strain evidence="2 3">36-1</strain>
    </source>
</reference>
<proteinExistence type="predicted"/>
<protein>
    <submittedName>
        <fullName evidence="2">Uncharacterized protein</fullName>
    </submittedName>
</protein>
<accession>A0A2U3EEJ7</accession>
<name>A0A2U3EEJ7_PURLI</name>
<evidence type="ECO:0000313" key="3">
    <source>
        <dbReference type="Proteomes" id="UP000245956"/>
    </source>
</evidence>
<sequence length="381" mass="40585">MSSVRVVSLIASAVVHVSLLAPFQIEGYRVYAYTLLLVSLLRPTVLPFPPSADRGDGGYKNKTGVNGTEHRRSFRVCQGPAAARVSATTGEGGTTSEAAGFLARVSPRMVVSIRAVGGRSNEARPSSRVSHESHRVRVGFASLVVESLPRVDGQMDDVVTRTHKYVPGGADETIAICATSSDAPLNKRDFIATRFLSIAHTLYPVDIMVFNLGEMSPASRLMRVQGASSTKCSSLSGVPACHGPWPESEVPLPLRVRCRQSTKRRVRSIDPHSPASAHFPPSDAAKPTHNGALVQNLIGEPSSPLSISVHCGLSCNQSRNPESSVDEITPGTARHGTGQNGPPRPVDKEQQTAHRARQSADRASPKFQARVIVAASGRASV</sequence>
<feature type="region of interest" description="Disordered" evidence="1">
    <location>
        <begin position="262"/>
        <end position="289"/>
    </location>
</feature>
<dbReference type="Proteomes" id="UP000245956">
    <property type="component" value="Unassembled WGS sequence"/>
</dbReference>
<dbReference type="AlphaFoldDB" id="A0A2U3EEJ7"/>
<evidence type="ECO:0000313" key="2">
    <source>
        <dbReference type="EMBL" id="PWI72945.1"/>
    </source>
</evidence>
<feature type="compositionally biased region" description="Basic and acidic residues" evidence="1">
    <location>
        <begin position="345"/>
        <end position="364"/>
    </location>
</feature>
<organism evidence="2 3">
    <name type="scientific">Purpureocillium lilacinum</name>
    <name type="common">Paecilomyces lilacinus</name>
    <dbReference type="NCBI Taxonomy" id="33203"/>
    <lineage>
        <taxon>Eukaryota</taxon>
        <taxon>Fungi</taxon>
        <taxon>Dikarya</taxon>
        <taxon>Ascomycota</taxon>
        <taxon>Pezizomycotina</taxon>
        <taxon>Sordariomycetes</taxon>
        <taxon>Hypocreomycetidae</taxon>
        <taxon>Hypocreales</taxon>
        <taxon>Ophiocordycipitaceae</taxon>
        <taxon>Purpureocillium</taxon>
    </lineage>
</organism>
<feature type="region of interest" description="Disordered" evidence="1">
    <location>
        <begin position="318"/>
        <end position="368"/>
    </location>
</feature>
<feature type="compositionally biased region" description="Low complexity" evidence="1">
    <location>
        <begin position="271"/>
        <end position="285"/>
    </location>
</feature>
<gene>
    <name evidence="2" type="ORF">PCL_09960</name>
</gene>
<comment type="caution">
    <text evidence="2">The sequence shown here is derived from an EMBL/GenBank/DDBJ whole genome shotgun (WGS) entry which is preliminary data.</text>
</comment>